<dbReference type="InterPro" id="IPR001487">
    <property type="entry name" value="Bromodomain"/>
</dbReference>
<dbReference type="PRINTS" id="PR00503">
    <property type="entry name" value="BROMODOMAIN"/>
</dbReference>
<reference evidence="5" key="2">
    <citation type="journal article" date="2023" name="Microbiol Resour">
        <title>Decontamination and Annotation of the Draft Genome Sequence of the Oomycete Lagenidium giganteum ARSEF 373.</title>
        <authorList>
            <person name="Morgan W.R."/>
            <person name="Tartar A."/>
        </authorList>
    </citation>
    <scope>NUCLEOTIDE SEQUENCE</scope>
    <source>
        <strain evidence="5">ARSEF 373</strain>
    </source>
</reference>
<dbReference type="GO" id="GO:0045892">
    <property type="term" value="P:negative regulation of DNA-templated transcription"/>
    <property type="evidence" value="ECO:0007669"/>
    <property type="project" value="InterPro"/>
</dbReference>
<accession>A0AAV2YE27</accession>
<gene>
    <name evidence="5" type="ORF">N0F65_000210</name>
</gene>
<feature type="compositionally biased region" description="Low complexity" evidence="3">
    <location>
        <begin position="253"/>
        <end position="276"/>
    </location>
</feature>
<comment type="caution">
    <text evidence="5">The sequence shown here is derived from an EMBL/GenBank/DDBJ whole genome shotgun (WGS) entry which is preliminary data.</text>
</comment>
<feature type="compositionally biased region" description="Basic and acidic residues" evidence="3">
    <location>
        <begin position="972"/>
        <end position="996"/>
    </location>
</feature>
<evidence type="ECO:0000256" key="2">
    <source>
        <dbReference type="PROSITE-ProRule" id="PRU00035"/>
    </source>
</evidence>
<dbReference type="AlphaFoldDB" id="A0AAV2YE27"/>
<dbReference type="Proteomes" id="UP001146120">
    <property type="component" value="Unassembled WGS sequence"/>
</dbReference>
<evidence type="ECO:0000313" key="5">
    <source>
        <dbReference type="EMBL" id="DAZ92426.1"/>
    </source>
</evidence>
<sequence>MADAEAGADAPHGHSAAVTDTNGKAELKVKLKVSMPLVANGGDKAATNAATTAQPLLIGAHGGAALKELLSTAPNPEVAIRDFQHAHGVPWPLPPRKKPRRDATTAATKSAGVAPSMQLLDMLRVPRSSVYASLLDQLLKEMLLRIQELSQPELQKLLEATFPYIEFRELRAIPIAILARQDDTPEAYLRELTENRRILQELPVHVRRKIMHVDKTELHIFVEQCTHEYVQEHMAWYREHDQRHVLRHGSGTGANTSTSTTTGASGNSSNSANNASDLWNATSHTASPSTRSRKNQFLPEDRRRQSAALHKLVEMIGDSEALYLSTIEILKEYVVAANIPGSAAVHPKDYVDYVSFLGALRCDLANIQRDRTTSLLRTDPMHKFIWFLDRATKSQHALDAAQLYELLAFIKRLRVGDLPLNKKFKKKVGVNGVQGSEIQDEEENFEIVLGPPPVTELLNVLDKIAKVDNRLIFAEPVPDDVPKYREIIKEPMDLSTMRKKAKRGKYKTLEMFTEDFNLMIRNCMAFNPDTTIFYKDAKRVGKRGNEIIEKNAVTLRGEPQRIRAKKRKKSGPGEVFSMLTSTGAATIKDFGDVDQCGMVPEGMCEEMLADVAMVLSEPLIKQMLCEALMRNLLSCWQRKELPTDNLICRGLIQLLQVGNPSSVRRMLRKKDFVLRAPQVVTMRVVLPLLLRVMVTFKVYSSLSLSIPRDPKVKEELLEATLWDNMLRASSAIRTMTKSFVMQCFSDSQVEIGAQLLQYLVVAEEDLLLRDRVFLHAMGDVVLAHVAQAEHTSANSDKVSERLRTSTVWKAVLDDFFVAWLAKKTRAMKADRGSVLIMEDPNDAVDEGDDNGSATILPQQPRIRSFAVSIFHEKVAMILATVFAPLKEGDTVMTETDAIIYLKRTLGVLMASCNSLEEFDVLYASQAFQVCREYYERVLTKFPSARPKLLEVAVITPKEESSSTMPIEEGEETEAKAGTKVEEAVTETKTEVEKGEGQPENISTDNE</sequence>
<dbReference type="PROSITE" id="PS50014">
    <property type="entry name" value="BROMODOMAIN_2"/>
    <property type="match status" value="1"/>
</dbReference>
<evidence type="ECO:0000313" key="6">
    <source>
        <dbReference type="Proteomes" id="UP001146120"/>
    </source>
</evidence>
<dbReference type="SMART" id="SM00297">
    <property type="entry name" value="BROMO"/>
    <property type="match status" value="1"/>
</dbReference>
<feature type="region of interest" description="Disordered" evidence="3">
    <location>
        <begin position="958"/>
        <end position="1006"/>
    </location>
</feature>
<evidence type="ECO:0000259" key="4">
    <source>
        <dbReference type="PROSITE" id="PS50014"/>
    </source>
</evidence>
<dbReference type="PANTHER" id="PTHR13503:SF3">
    <property type="entry name" value="NEGATIVE ELONGATION FACTOR B"/>
    <property type="match status" value="1"/>
</dbReference>
<feature type="region of interest" description="Disordered" evidence="3">
    <location>
        <begin position="247"/>
        <end position="301"/>
    </location>
</feature>
<dbReference type="InterPro" id="IPR010405">
    <property type="entry name" value="COBRA1"/>
</dbReference>
<dbReference type="PANTHER" id="PTHR13503">
    <property type="entry name" value="NEGATIVE ELONGATION FACTOR COMPLEX MEMBER B"/>
    <property type="match status" value="1"/>
</dbReference>
<dbReference type="SUPFAM" id="SSF47370">
    <property type="entry name" value="Bromodomain"/>
    <property type="match status" value="1"/>
</dbReference>
<dbReference type="Pfam" id="PF00439">
    <property type="entry name" value="Bromodomain"/>
    <property type="match status" value="1"/>
</dbReference>
<protein>
    <recommendedName>
        <fullName evidence="4">Bromo domain-containing protein</fullName>
    </recommendedName>
</protein>
<feature type="compositionally biased region" description="Polar residues" evidence="3">
    <location>
        <begin position="277"/>
        <end position="290"/>
    </location>
</feature>
<dbReference type="InterPro" id="IPR036427">
    <property type="entry name" value="Bromodomain-like_sf"/>
</dbReference>
<dbReference type="EMBL" id="DAKRPA010000436">
    <property type="protein sequence ID" value="DAZ92426.1"/>
    <property type="molecule type" value="Genomic_DNA"/>
</dbReference>
<proteinExistence type="predicted"/>
<dbReference type="Gene3D" id="1.20.920.10">
    <property type="entry name" value="Bromodomain-like"/>
    <property type="match status" value="1"/>
</dbReference>
<evidence type="ECO:0000256" key="1">
    <source>
        <dbReference type="ARBA" id="ARBA00023117"/>
    </source>
</evidence>
<keyword evidence="1 2" id="KW-0103">Bromodomain</keyword>
<dbReference type="GO" id="GO:0005634">
    <property type="term" value="C:nucleus"/>
    <property type="evidence" value="ECO:0007669"/>
    <property type="project" value="InterPro"/>
</dbReference>
<name>A0AAV2YE27_9STRA</name>
<keyword evidence="6" id="KW-1185">Reference proteome</keyword>
<feature type="region of interest" description="Disordered" evidence="3">
    <location>
        <begin position="1"/>
        <end position="21"/>
    </location>
</feature>
<organism evidence="5 6">
    <name type="scientific">Lagenidium giganteum</name>
    <dbReference type="NCBI Taxonomy" id="4803"/>
    <lineage>
        <taxon>Eukaryota</taxon>
        <taxon>Sar</taxon>
        <taxon>Stramenopiles</taxon>
        <taxon>Oomycota</taxon>
        <taxon>Peronosporomycetes</taxon>
        <taxon>Pythiales</taxon>
        <taxon>Pythiaceae</taxon>
    </lineage>
</organism>
<feature type="domain" description="Bromo" evidence="4">
    <location>
        <begin position="480"/>
        <end position="534"/>
    </location>
</feature>
<reference evidence="5" key="1">
    <citation type="submission" date="2022-11" db="EMBL/GenBank/DDBJ databases">
        <authorList>
            <person name="Morgan W.R."/>
            <person name="Tartar A."/>
        </authorList>
    </citation>
    <scope>NUCLEOTIDE SEQUENCE</scope>
    <source>
        <strain evidence="5">ARSEF 373</strain>
    </source>
</reference>
<evidence type="ECO:0000256" key="3">
    <source>
        <dbReference type="SAM" id="MobiDB-lite"/>
    </source>
</evidence>